<evidence type="ECO:0000313" key="1">
    <source>
        <dbReference type="EMBL" id="RVD84653.1"/>
    </source>
</evidence>
<sequence>MVLEQAFYQNKIYPYPPLRTGSYDSVLKRAVATNRIIASGHQARRPDTTSAAYLTIGLRRPGFYCTRSKVACFLVIQATDLLLCPCASYNPPTTA</sequence>
<organism evidence="1 2">
    <name type="scientific">Arthrobotrys flagrans</name>
    <name type="common">Nematode-trapping fungus</name>
    <name type="synonym">Trichothecium flagrans</name>
    <dbReference type="NCBI Taxonomy" id="97331"/>
    <lineage>
        <taxon>Eukaryota</taxon>
        <taxon>Fungi</taxon>
        <taxon>Dikarya</taxon>
        <taxon>Ascomycota</taxon>
        <taxon>Pezizomycotina</taxon>
        <taxon>Orbiliomycetes</taxon>
        <taxon>Orbiliales</taxon>
        <taxon>Orbiliaceae</taxon>
        <taxon>Arthrobotrys</taxon>
    </lineage>
</organism>
<dbReference type="GeneID" id="93588700"/>
<accession>A0A437A0Y8</accession>
<gene>
    <name evidence="1" type="ORF">DFL_006389</name>
</gene>
<dbReference type="Proteomes" id="UP000283090">
    <property type="component" value="Unassembled WGS sequence"/>
</dbReference>
<proteinExistence type="predicted"/>
<reference evidence="1 2" key="1">
    <citation type="submission" date="2019-01" db="EMBL/GenBank/DDBJ databases">
        <title>Intercellular communication is required for trap formation in the nematode-trapping fungus Duddingtonia flagrans.</title>
        <authorList>
            <person name="Youssar L."/>
            <person name="Wernet V."/>
            <person name="Hensel N."/>
            <person name="Hildebrandt H.-G."/>
            <person name="Fischer R."/>
        </authorList>
    </citation>
    <scope>NUCLEOTIDE SEQUENCE [LARGE SCALE GENOMIC DNA]</scope>
    <source>
        <strain evidence="1 2">CBS H-5679</strain>
    </source>
</reference>
<dbReference type="VEuPathDB" id="FungiDB:DFL_006389"/>
<dbReference type="AlphaFoldDB" id="A0A437A0Y8"/>
<name>A0A437A0Y8_ARTFL</name>
<protein>
    <submittedName>
        <fullName evidence="1">Uncharacterized protein</fullName>
    </submittedName>
</protein>
<dbReference type="EMBL" id="SAEB01000007">
    <property type="protein sequence ID" value="RVD84653.1"/>
    <property type="molecule type" value="Genomic_DNA"/>
</dbReference>
<comment type="caution">
    <text evidence="1">The sequence shown here is derived from an EMBL/GenBank/DDBJ whole genome shotgun (WGS) entry which is preliminary data.</text>
</comment>
<keyword evidence="2" id="KW-1185">Reference proteome</keyword>
<dbReference type="RefSeq" id="XP_067490197.1">
    <property type="nucleotide sequence ID" value="XM_067635803.1"/>
</dbReference>
<evidence type="ECO:0000313" key="2">
    <source>
        <dbReference type="Proteomes" id="UP000283090"/>
    </source>
</evidence>